<dbReference type="FunFam" id="3.40.50.10490:FF:000016">
    <property type="entry name" value="Glucose-6-phosphate isomerase"/>
    <property type="match status" value="1"/>
</dbReference>
<dbReference type="EC" id="5.3.1.9" evidence="8"/>
<evidence type="ECO:0000256" key="3">
    <source>
        <dbReference type="ARBA" id="ARBA00022432"/>
    </source>
</evidence>
<name>C5CIH0_KOSOT</name>
<sequence length="453" mass="50641">MLKFDFSFAFKENLGTGLSKDEVFNNREFAKRSLLDVIESEPGFLRILKTDEYLDEVEALKDWVKNFDTLVVVGIGGSALGNLALHASLKPMNWNLLSEEEREGNLRVFVVDNVDPHFVGSVIEQIDLDRTLFNVISKSGTTAEAMANYLVVRGILEKRGLDISEHLIFTTDPEKGVLRQIAKEEGIRTLTIPQDVGGRFSVLTPVGLFSAMAEGIDIRKLYEGARNGVKRYSESSADTNPVLVNALLHYSYLKDGKSISVMMPYSNQLYLLADWYRQLWAESLGKKYDLDGNVVNTGQTPVKALGAVDQHSQIQLYNEGPKDKIVTFLKLEKFPGDLQIPELHSEIEALSYLGGKSLSELLNSEQEGTAMALTENGVPNLTLRFDELSESSVGEFIIYYELLTAVMGAMLNINPYDQPGVELGKKITYSLMGRKGYEAFAGKFSEKKWRFEL</sequence>
<feature type="active site" description="Proton donor" evidence="8">
    <location>
        <position position="282"/>
    </location>
</feature>
<feature type="active site" evidence="8">
    <location>
        <position position="425"/>
    </location>
</feature>
<dbReference type="CDD" id="cd05016">
    <property type="entry name" value="SIS_PGI_2"/>
    <property type="match status" value="1"/>
</dbReference>
<dbReference type="GO" id="GO:0004347">
    <property type="term" value="F:glucose-6-phosphate isomerase activity"/>
    <property type="evidence" value="ECO:0007669"/>
    <property type="project" value="UniProtKB-UniRule"/>
</dbReference>
<evidence type="ECO:0000313" key="10">
    <source>
        <dbReference type="EMBL" id="ACR78904.1"/>
    </source>
</evidence>
<dbReference type="HOGENOM" id="CLU_037303_1_0_0"/>
<dbReference type="CDD" id="cd05015">
    <property type="entry name" value="SIS_PGI_1"/>
    <property type="match status" value="1"/>
</dbReference>
<comment type="subcellular location">
    <subcellularLocation>
        <location evidence="8">Cytoplasm</location>
    </subcellularLocation>
</comment>
<dbReference type="Gene3D" id="3.40.50.10490">
    <property type="entry name" value="Glucose-6-phosphate isomerase like protein, domain 1"/>
    <property type="match status" value="2"/>
</dbReference>
<dbReference type="GO" id="GO:0006094">
    <property type="term" value="P:gluconeogenesis"/>
    <property type="evidence" value="ECO:0007669"/>
    <property type="project" value="UniProtKB-UniRule"/>
</dbReference>
<feature type="active site" evidence="8">
    <location>
        <position position="311"/>
    </location>
</feature>
<evidence type="ECO:0000256" key="6">
    <source>
        <dbReference type="ARBA" id="ARBA00023235"/>
    </source>
</evidence>
<comment type="similarity">
    <text evidence="2 8 9">Belongs to the GPI family.</text>
</comment>
<dbReference type="OrthoDB" id="140919at2"/>
<reference evidence="10 11" key="1">
    <citation type="submission" date="2009-06" db="EMBL/GenBank/DDBJ databases">
        <title>Complete sequence of Thermotogales bacterium TBF 19.5.1.</title>
        <authorList>
            <consortium name="US DOE Joint Genome Institute"/>
            <person name="Lucas S."/>
            <person name="Copeland A."/>
            <person name="Lapidus A."/>
            <person name="Glavina del Rio T."/>
            <person name="Tice H."/>
            <person name="Bruce D."/>
            <person name="Goodwin L."/>
            <person name="Pitluck S."/>
            <person name="Chertkov O."/>
            <person name="Brettin T."/>
            <person name="Detter J.C."/>
            <person name="Han C."/>
            <person name="Schmutz J."/>
            <person name="Larimer F."/>
            <person name="Land M."/>
            <person name="Hauser L."/>
            <person name="Kyrpides N."/>
            <person name="Ovchinnikova G."/>
            <person name="Noll K."/>
        </authorList>
    </citation>
    <scope>NUCLEOTIDE SEQUENCE [LARGE SCALE GENOMIC DNA]</scope>
    <source>
        <strain evidence="11">ATCC BAA-1733 / DSM 21960 / TBF 19.5.1</strain>
    </source>
</reference>
<dbReference type="PANTHER" id="PTHR11469">
    <property type="entry name" value="GLUCOSE-6-PHOSPHATE ISOMERASE"/>
    <property type="match status" value="1"/>
</dbReference>
<dbReference type="UniPathway" id="UPA00109">
    <property type="reaction ID" value="UER00181"/>
</dbReference>
<dbReference type="GO" id="GO:0005829">
    <property type="term" value="C:cytosol"/>
    <property type="evidence" value="ECO:0007669"/>
    <property type="project" value="TreeGrafter"/>
</dbReference>
<keyword evidence="11" id="KW-1185">Reference proteome</keyword>
<dbReference type="RefSeq" id="WP_012744692.1">
    <property type="nucleotide sequence ID" value="NC_012785.1"/>
</dbReference>
<dbReference type="InterPro" id="IPR035482">
    <property type="entry name" value="SIS_PGI_2"/>
</dbReference>
<keyword evidence="5 8" id="KW-0324">Glycolysis</keyword>
<dbReference type="AlphaFoldDB" id="C5CIH0"/>
<comment type="pathway">
    <text evidence="8">Carbohydrate biosynthesis; gluconeogenesis.</text>
</comment>
<evidence type="ECO:0000256" key="8">
    <source>
        <dbReference type="HAMAP-Rule" id="MF_00473"/>
    </source>
</evidence>
<comment type="function">
    <text evidence="8">Catalyzes the reversible isomerization of glucose-6-phosphate to fructose-6-phosphate.</text>
</comment>
<dbReference type="GO" id="GO:0097367">
    <property type="term" value="F:carbohydrate derivative binding"/>
    <property type="evidence" value="ECO:0007669"/>
    <property type="project" value="InterPro"/>
</dbReference>
<dbReference type="GO" id="GO:0051156">
    <property type="term" value="P:glucose 6-phosphate metabolic process"/>
    <property type="evidence" value="ECO:0007669"/>
    <property type="project" value="TreeGrafter"/>
</dbReference>
<dbReference type="InterPro" id="IPR035476">
    <property type="entry name" value="SIS_PGI_1"/>
</dbReference>
<gene>
    <name evidence="8" type="primary">pgi</name>
    <name evidence="10" type="ordered locus">Kole_0178</name>
</gene>
<dbReference type="SUPFAM" id="SSF53697">
    <property type="entry name" value="SIS domain"/>
    <property type="match status" value="1"/>
</dbReference>
<dbReference type="InterPro" id="IPR046348">
    <property type="entry name" value="SIS_dom_sf"/>
</dbReference>
<dbReference type="STRING" id="521045.Kole_0178"/>
<dbReference type="GO" id="GO:0048029">
    <property type="term" value="F:monosaccharide binding"/>
    <property type="evidence" value="ECO:0007669"/>
    <property type="project" value="TreeGrafter"/>
</dbReference>
<evidence type="ECO:0000256" key="4">
    <source>
        <dbReference type="ARBA" id="ARBA00022490"/>
    </source>
</evidence>
<dbReference type="Proteomes" id="UP000002382">
    <property type="component" value="Chromosome"/>
</dbReference>
<evidence type="ECO:0000256" key="9">
    <source>
        <dbReference type="RuleBase" id="RU000612"/>
    </source>
</evidence>
<dbReference type="UniPathway" id="UPA00138"/>
<dbReference type="eggNOG" id="COG0166">
    <property type="taxonomic scope" value="Bacteria"/>
</dbReference>
<evidence type="ECO:0000256" key="5">
    <source>
        <dbReference type="ARBA" id="ARBA00023152"/>
    </source>
</evidence>
<keyword evidence="4 8" id="KW-0963">Cytoplasm</keyword>
<evidence type="ECO:0000256" key="7">
    <source>
        <dbReference type="ARBA" id="ARBA00029321"/>
    </source>
</evidence>
<dbReference type="FunFam" id="3.40.50.10490:FF:000071">
    <property type="entry name" value="Glucose-6-phosphate isomerase"/>
    <property type="match status" value="1"/>
</dbReference>
<organism evidence="10 11">
    <name type="scientific">Kosmotoga olearia (strain ATCC BAA-1733 / DSM 21960 / TBF 19.5.1)</name>
    <dbReference type="NCBI Taxonomy" id="521045"/>
    <lineage>
        <taxon>Bacteria</taxon>
        <taxon>Thermotogati</taxon>
        <taxon>Thermotogota</taxon>
        <taxon>Thermotogae</taxon>
        <taxon>Kosmotogales</taxon>
        <taxon>Kosmotogaceae</taxon>
        <taxon>Kosmotoga</taxon>
    </lineage>
</organism>
<dbReference type="KEGG" id="kol:Kole_0178"/>
<dbReference type="HAMAP" id="MF_00473">
    <property type="entry name" value="G6P_isomerase"/>
    <property type="match status" value="1"/>
</dbReference>
<protein>
    <recommendedName>
        <fullName evidence="8">Glucose-6-phosphate isomerase</fullName>
        <shortName evidence="8">GPI</shortName>
        <ecNumber evidence="8">5.3.1.9</ecNumber>
    </recommendedName>
    <alternativeName>
        <fullName evidence="8">Phosphoglucose isomerase</fullName>
        <shortName evidence="8">PGI</shortName>
    </alternativeName>
    <alternativeName>
        <fullName evidence="8">Phosphohexose isomerase</fullName>
        <shortName evidence="8">PHI</shortName>
    </alternativeName>
</protein>
<keyword evidence="6 8" id="KW-0413">Isomerase</keyword>
<evidence type="ECO:0000313" key="11">
    <source>
        <dbReference type="Proteomes" id="UP000002382"/>
    </source>
</evidence>
<dbReference type="EMBL" id="CP001634">
    <property type="protein sequence ID" value="ACR78904.1"/>
    <property type="molecule type" value="Genomic_DNA"/>
</dbReference>
<reference evidence="10 11" key="2">
    <citation type="journal article" date="2011" name="J. Bacteriol.">
        <title>Genome Sequence of Kosmotoga olearia Strain TBF 19.5.1, a Thermophilic Bacterium with a Wide Growth Temperature Range, Isolated from the Troll B Oil Platform in the North Sea.</title>
        <authorList>
            <person name="Swithers K.S."/>
            <person name="Dipippo J.L."/>
            <person name="Bruce D.C."/>
            <person name="Detter C."/>
            <person name="Tapia R."/>
            <person name="Han S."/>
            <person name="Goodwin L.A."/>
            <person name="Han J."/>
            <person name="Woyke T."/>
            <person name="Pitluck S."/>
            <person name="Pennacchio L."/>
            <person name="Nolan M."/>
            <person name="Mikhailova N."/>
            <person name="Land M.L."/>
            <person name="Nesbo C.L."/>
            <person name="Gogarten J.P."/>
            <person name="Noll K.M."/>
        </authorList>
    </citation>
    <scope>NUCLEOTIDE SEQUENCE [LARGE SCALE GENOMIC DNA]</scope>
    <source>
        <strain evidence="11">ATCC BAA-1733 / DSM 21960 / TBF 19.5.1</strain>
    </source>
</reference>
<evidence type="ECO:0000256" key="2">
    <source>
        <dbReference type="ARBA" id="ARBA00006604"/>
    </source>
</evidence>
<proteinExistence type="inferred from homology"/>
<dbReference type="GO" id="GO:0006096">
    <property type="term" value="P:glycolytic process"/>
    <property type="evidence" value="ECO:0007669"/>
    <property type="project" value="UniProtKB-UniRule"/>
</dbReference>
<keyword evidence="3 8" id="KW-0312">Gluconeogenesis</keyword>
<dbReference type="InterPro" id="IPR018189">
    <property type="entry name" value="Phosphoglucose_isomerase_CS"/>
</dbReference>
<dbReference type="PRINTS" id="PR00662">
    <property type="entry name" value="G6PISOMERASE"/>
</dbReference>
<comment type="catalytic activity">
    <reaction evidence="7 8 9">
        <text>alpha-D-glucose 6-phosphate = beta-D-fructose 6-phosphate</text>
        <dbReference type="Rhea" id="RHEA:11816"/>
        <dbReference type="ChEBI" id="CHEBI:57634"/>
        <dbReference type="ChEBI" id="CHEBI:58225"/>
        <dbReference type="EC" id="5.3.1.9"/>
    </reaction>
</comment>
<dbReference type="PANTHER" id="PTHR11469:SF1">
    <property type="entry name" value="GLUCOSE-6-PHOSPHATE ISOMERASE"/>
    <property type="match status" value="1"/>
</dbReference>
<comment type="pathway">
    <text evidence="1 8 9">Carbohydrate degradation; glycolysis; D-glyceraldehyde 3-phosphate and glycerone phosphate from D-glucose: step 2/4.</text>
</comment>
<evidence type="ECO:0000256" key="1">
    <source>
        <dbReference type="ARBA" id="ARBA00004926"/>
    </source>
</evidence>
<accession>C5CIH0</accession>
<dbReference type="PROSITE" id="PS51463">
    <property type="entry name" value="P_GLUCOSE_ISOMERASE_3"/>
    <property type="match status" value="1"/>
</dbReference>
<dbReference type="InterPro" id="IPR001672">
    <property type="entry name" value="G6P_Isomerase"/>
</dbReference>
<dbReference type="Pfam" id="PF00342">
    <property type="entry name" value="PGI"/>
    <property type="match status" value="1"/>
</dbReference>
<dbReference type="PROSITE" id="PS00174">
    <property type="entry name" value="P_GLUCOSE_ISOMERASE_2"/>
    <property type="match status" value="1"/>
</dbReference>